<organism evidence="1 2">
    <name type="scientific">Chlorogloeopsis fritschii PCC 6912</name>
    <dbReference type="NCBI Taxonomy" id="211165"/>
    <lineage>
        <taxon>Bacteria</taxon>
        <taxon>Bacillati</taxon>
        <taxon>Cyanobacteriota</taxon>
        <taxon>Cyanophyceae</taxon>
        <taxon>Nostocales</taxon>
        <taxon>Chlorogloeopsidaceae</taxon>
        <taxon>Chlorogloeopsis</taxon>
    </lineage>
</organism>
<dbReference type="InterPro" id="IPR029068">
    <property type="entry name" value="Glyas_Bleomycin-R_OHBP_Dase"/>
</dbReference>
<evidence type="ECO:0008006" key="3">
    <source>
        <dbReference type="Google" id="ProtNLM"/>
    </source>
</evidence>
<reference evidence="1 2" key="1">
    <citation type="journal article" date="2019" name="Genome Biol. Evol.">
        <title>Day and night: Metabolic profiles and evolutionary relationships of six axenic non-marine cyanobacteria.</title>
        <authorList>
            <person name="Will S.E."/>
            <person name="Henke P."/>
            <person name="Boedeker C."/>
            <person name="Huang S."/>
            <person name="Brinkmann H."/>
            <person name="Rohde M."/>
            <person name="Jarek M."/>
            <person name="Friedl T."/>
            <person name="Seufert S."/>
            <person name="Schumacher M."/>
            <person name="Overmann J."/>
            <person name="Neumann-Schaal M."/>
            <person name="Petersen J."/>
        </authorList>
    </citation>
    <scope>NUCLEOTIDE SEQUENCE [LARGE SCALE GENOMIC DNA]</scope>
    <source>
        <strain evidence="1 2">PCC 6912</strain>
    </source>
</reference>
<dbReference type="Proteomes" id="UP000268857">
    <property type="component" value="Unassembled WGS sequence"/>
</dbReference>
<dbReference type="RefSeq" id="WP_016872311.1">
    <property type="nucleotide sequence ID" value="NZ_AJLN01000143.1"/>
</dbReference>
<evidence type="ECO:0000313" key="2">
    <source>
        <dbReference type="Proteomes" id="UP000268857"/>
    </source>
</evidence>
<accession>A0A433MZL1</accession>
<dbReference type="AlphaFoldDB" id="A0A433MZL1"/>
<proteinExistence type="predicted"/>
<dbReference type="OrthoDB" id="512901at2"/>
<dbReference type="Gene3D" id="3.10.180.10">
    <property type="entry name" value="2,3-Dihydroxybiphenyl 1,2-Dioxygenase, domain 1"/>
    <property type="match status" value="1"/>
</dbReference>
<sequence length="161" mass="18041">MIHHISIAVKNPQHVASVLAEILRGKALRFPPVPDSYMVLVGDEFGTLIELYPLGAELIPDAWQGQAGCQINEHPSNYTSVHAAISVPSSLEEIEQIGAREGWRVLPCNREGIFDVIEFWIENRLMLEFLTPAIAPKYLNAFSPEQLELFAEQFAMADVRK</sequence>
<evidence type="ECO:0000313" key="1">
    <source>
        <dbReference type="EMBL" id="RUR73944.1"/>
    </source>
</evidence>
<name>A0A433MZL1_CHLFR</name>
<keyword evidence="2" id="KW-1185">Reference proteome</keyword>
<comment type="caution">
    <text evidence="1">The sequence shown here is derived from an EMBL/GenBank/DDBJ whole genome shotgun (WGS) entry which is preliminary data.</text>
</comment>
<protein>
    <recommendedName>
        <fullName evidence="3">VOC domain-containing protein</fullName>
    </recommendedName>
</protein>
<dbReference type="EMBL" id="RSCJ01000032">
    <property type="protein sequence ID" value="RUR73944.1"/>
    <property type="molecule type" value="Genomic_DNA"/>
</dbReference>
<gene>
    <name evidence="1" type="ORF">PCC6912_54850</name>
</gene>